<reference evidence="3" key="1">
    <citation type="journal article" date="2019" name="Int. J. Syst. Evol. Microbiol.">
        <title>The Global Catalogue of Microorganisms (GCM) 10K type strain sequencing project: providing services to taxonomists for standard genome sequencing and annotation.</title>
        <authorList>
            <consortium name="The Broad Institute Genomics Platform"/>
            <consortium name="The Broad Institute Genome Sequencing Center for Infectious Disease"/>
            <person name="Wu L."/>
            <person name="Ma J."/>
        </authorList>
    </citation>
    <scope>NUCLEOTIDE SEQUENCE [LARGE SCALE GENOMIC DNA]</scope>
    <source>
        <strain evidence="3">CCUG 61485</strain>
    </source>
</reference>
<evidence type="ECO:0000313" key="2">
    <source>
        <dbReference type="EMBL" id="MFD1316106.1"/>
    </source>
</evidence>
<dbReference type="Pfam" id="PF14397">
    <property type="entry name" value="ATPgrasp_ST"/>
    <property type="match status" value="1"/>
</dbReference>
<keyword evidence="3" id="KW-1185">Reference proteome</keyword>
<dbReference type="EMBL" id="JBHTMY010000003">
    <property type="protein sequence ID" value="MFD1316106.1"/>
    <property type="molecule type" value="Genomic_DNA"/>
</dbReference>
<proteinExistence type="predicted"/>
<dbReference type="RefSeq" id="WP_377178910.1">
    <property type="nucleotide sequence ID" value="NZ_JBHTMY010000003.1"/>
</dbReference>
<comment type="caution">
    <text evidence="2">The sequence shown here is derived from an EMBL/GenBank/DDBJ whole genome shotgun (WGS) entry which is preliminary data.</text>
</comment>
<gene>
    <name evidence="2" type="ORF">ACFQ39_10790</name>
</gene>
<sequence>MFKRIVFLGYYLKEMDKRKFKKFVDFVSVQNNQSKISLLKDIFLSSIIYNISPLDYFYFKFYEKDRQERETYAGTGTMYEYQLKMNPKSSRNILENKLLFLKEYNGFIKHQYYSLKKDHIDRLINSIYASKFKKIVLKSSNGQCGEGVEVLEIDHNRQSLKEKLSQSKNDLLEEFIVQHDKLMELSPSGLNTIRIFTQLNANNVVDILGCRLRITINSNVDNLAAGNIAAPVDELTGKVTGPGVYSDITKSDEFSHPITGVEIKGFQVPFWKESIQMVKSAALLHPQNRSIGWDVAITNSGPELLEGNHNWCKLLWQLPVKKGLKKELEKYTT</sequence>
<organism evidence="2 3">
    <name type="scientific">Namhaeicola litoreus</name>
    <dbReference type="NCBI Taxonomy" id="1052145"/>
    <lineage>
        <taxon>Bacteria</taxon>
        <taxon>Pseudomonadati</taxon>
        <taxon>Bacteroidota</taxon>
        <taxon>Flavobacteriia</taxon>
        <taxon>Flavobacteriales</taxon>
        <taxon>Flavobacteriaceae</taxon>
        <taxon>Namhaeicola</taxon>
    </lineage>
</organism>
<accession>A0ABW3Y4Q8</accession>
<feature type="domain" description="Alpha-L-glutamate ligase-related protein ATP-grasp" evidence="1">
    <location>
        <begin position="80"/>
        <end position="330"/>
    </location>
</feature>
<dbReference type="Proteomes" id="UP001597201">
    <property type="component" value="Unassembled WGS sequence"/>
</dbReference>
<protein>
    <submittedName>
        <fullName evidence="2">Sugar-transfer associated ATP-grasp domain-containing protein</fullName>
    </submittedName>
</protein>
<name>A0ABW3Y4Q8_9FLAO</name>
<evidence type="ECO:0000259" key="1">
    <source>
        <dbReference type="Pfam" id="PF14397"/>
    </source>
</evidence>
<dbReference type="InterPro" id="IPR039523">
    <property type="entry name" value="RimK-rel_E_lig_ATP-grasp"/>
</dbReference>
<evidence type="ECO:0000313" key="3">
    <source>
        <dbReference type="Proteomes" id="UP001597201"/>
    </source>
</evidence>